<dbReference type="GO" id="GO:0005829">
    <property type="term" value="C:cytosol"/>
    <property type="evidence" value="ECO:0007669"/>
    <property type="project" value="TreeGrafter"/>
</dbReference>
<name>A0A7G6T4I5_9HYPH</name>
<feature type="domain" description="Acetophenone carboxylase-like C-terminal" evidence="3">
    <location>
        <begin position="504"/>
        <end position="662"/>
    </location>
</feature>
<dbReference type="InterPro" id="IPR049517">
    <property type="entry name" value="ACX-like_C"/>
</dbReference>
<dbReference type="Proteomes" id="UP000515465">
    <property type="component" value="Plasmid p_2"/>
</dbReference>
<protein>
    <submittedName>
        <fullName evidence="4">Hydantoinase/oxoprolinase family protein</fullName>
    </submittedName>
</protein>
<dbReference type="PANTHER" id="PTHR11365:SF23">
    <property type="entry name" value="HYPOTHETICAL 5-OXOPROLINASE (EUROFUNG)-RELATED"/>
    <property type="match status" value="1"/>
</dbReference>
<proteinExistence type="predicted"/>
<evidence type="ECO:0000259" key="1">
    <source>
        <dbReference type="Pfam" id="PF01968"/>
    </source>
</evidence>
<evidence type="ECO:0000259" key="3">
    <source>
        <dbReference type="Pfam" id="PF19278"/>
    </source>
</evidence>
<reference evidence="5" key="1">
    <citation type="journal article" date="2020" name="Mol. Plant Microbe">
        <title>Rhizobial microsymbionts of the narrowly endemic Oxytropis species growing in Kamchatka are characterized by significant genetic diversity and possess a set of genes that are associated with T3SS and T6SS secretion systems and can affect the development of symbiosis.</title>
        <authorList>
            <person name="Safronova V."/>
            <person name="Guro P."/>
            <person name="Sazanova A."/>
            <person name="Kuznetsova I."/>
            <person name="Belimov A."/>
            <person name="Yakubov V."/>
            <person name="Chirak E."/>
            <person name="Afonin A."/>
            <person name="Gogolev Y."/>
            <person name="Andronov E."/>
            <person name="Tikhonovich I."/>
        </authorList>
    </citation>
    <scope>NUCLEOTIDE SEQUENCE [LARGE SCALE GENOMIC DNA]</scope>
    <source>
        <strain evidence="5">583</strain>
        <plasmid evidence="5">p_2</plasmid>
    </source>
</reference>
<accession>A0A7G6T4I5</accession>
<evidence type="ECO:0000313" key="5">
    <source>
        <dbReference type="Proteomes" id="UP000515465"/>
    </source>
</evidence>
<dbReference type="Pfam" id="PF01968">
    <property type="entry name" value="Hydantoinase_A"/>
    <property type="match status" value="1"/>
</dbReference>
<dbReference type="GO" id="GO:0006749">
    <property type="term" value="P:glutathione metabolic process"/>
    <property type="evidence" value="ECO:0007669"/>
    <property type="project" value="TreeGrafter"/>
</dbReference>
<dbReference type="EMBL" id="CP050297">
    <property type="protein sequence ID" value="QND61667.1"/>
    <property type="molecule type" value="Genomic_DNA"/>
</dbReference>
<gene>
    <name evidence="4" type="ORF">HB778_36010</name>
</gene>
<dbReference type="RefSeq" id="WP_183465378.1">
    <property type="nucleotide sequence ID" value="NZ_CP050297.1"/>
</dbReference>
<organism evidence="4 5">
    <name type="scientific">Mesorhizobium huakuii</name>
    <dbReference type="NCBI Taxonomy" id="28104"/>
    <lineage>
        <taxon>Bacteria</taxon>
        <taxon>Pseudomonadati</taxon>
        <taxon>Pseudomonadota</taxon>
        <taxon>Alphaproteobacteria</taxon>
        <taxon>Hyphomicrobiales</taxon>
        <taxon>Phyllobacteriaceae</taxon>
        <taxon>Mesorhizobium</taxon>
    </lineage>
</organism>
<dbReference type="Pfam" id="PF19278">
    <property type="entry name" value="Hydant_A_C"/>
    <property type="match status" value="1"/>
</dbReference>
<sequence length="669" mass="71738">MWKVGVDVGGTFTDLFAVNTFTGEERTGKVLTTPEERSKGVLNAIANAELKPNEISLLVHGTTTATNALIERSFPDAAMITTEGFRDVLEIGRMHREHLYRPYQTKPAPLIRRRYRYAIAERTNAKGEVEEDIDAAQLKPIIASISEAGIGSVAVCLINSYANPANERKVAKILSEALPNIRVTTSADVKPVFREHTRFTLASIRATILPVMADYFERLQARLLEGGFSGNLMILKSNGGMMGIDQARLRVEELVESGPAGGVGYATEIARTAGSPNIIHTDMGGTSFDASIIEDGQGLITREYEIEFDMPVAVPMLDIRSIGAGGGSVGWVDSGGSLRVGPMSAGSVPGPACYGRGGTRPAITDANLVLGRISPDLSGKFKLDVQAARDAIETIATKLNLTIEQCAEGMIRIATEAMAQAVKLVLASRGRDPRDYCFASFGGAGPLHACAVAEALGTPTVIVPRYSGVASAYGALRLAIKHDEEVFHYAPLTAEELDRVGVKLQSLGEAAVDALVAQGAKAEDLRVSFVMRMRYAGQTFEVDVVQDRGAIDDRDVQQLASAFHEAHKREFGVRSDDFPVEIVALAVTAEAPSPAGPLESEQNSQLAPSQQKGRKVWFGDWTEALVHDVAGAQFVSGPALIEDPHTSIVIPPGWAARFDSARNCILERA</sequence>
<dbReference type="PANTHER" id="PTHR11365">
    <property type="entry name" value="5-OXOPROLINASE RELATED"/>
    <property type="match status" value="1"/>
</dbReference>
<feature type="domain" description="Hydantoinase/oxoprolinase N-terminal" evidence="2">
    <location>
        <begin position="3"/>
        <end position="177"/>
    </location>
</feature>
<dbReference type="AlphaFoldDB" id="A0A7G6T4I5"/>
<dbReference type="InterPro" id="IPR002821">
    <property type="entry name" value="Hydantoinase_A"/>
</dbReference>
<dbReference type="GO" id="GO:0017168">
    <property type="term" value="F:5-oxoprolinase (ATP-hydrolyzing) activity"/>
    <property type="evidence" value="ECO:0007669"/>
    <property type="project" value="TreeGrafter"/>
</dbReference>
<evidence type="ECO:0000259" key="2">
    <source>
        <dbReference type="Pfam" id="PF05378"/>
    </source>
</evidence>
<evidence type="ECO:0000313" key="4">
    <source>
        <dbReference type="EMBL" id="QND61667.1"/>
    </source>
</evidence>
<feature type="domain" description="Hydantoinase A/oxoprolinase" evidence="1">
    <location>
        <begin position="202"/>
        <end position="476"/>
    </location>
</feature>
<keyword evidence="4" id="KW-0614">Plasmid</keyword>
<dbReference type="InterPro" id="IPR045079">
    <property type="entry name" value="Oxoprolinase-like"/>
</dbReference>
<geneLocation type="plasmid" evidence="4 5">
    <name>p_2</name>
</geneLocation>
<dbReference type="InterPro" id="IPR008040">
    <property type="entry name" value="Hydant_A_N"/>
</dbReference>
<dbReference type="Pfam" id="PF05378">
    <property type="entry name" value="Hydant_A_N"/>
    <property type="match status" value="1"/>
</dbReference>